<dbReference type="InterPro" id="IPR023378">
    <property type="entry name" value="YheA/YmcA-like_dom_sf"/>
</dbReference>
<name>R7RS76_9CLOT</name>
<evidence type="ECO:0000313" key="3">
    <source>
        <dbReference type="Proteomes" id="UP000014923"/>
    </source>
</evidence>
<dbReference type="EMBL" id="CAVN010000095">
    <property type="protein sequence ID" value="CDF58246.1"/>
    <property type="molecule type" value="Genomic_DNA"/>
</dbReference>
<evidence type="ECO:0000313" key="2">
    <source>
        <dbReference type="EMBL" id="CDF58246.1"/>
    </source>
</evidence>
<reference evidence="2" key="1">
    <citation type="submission" date="2013-03" db="EMBL/GenBank/DDBJ databases">
        <title>Draft genome sequence of the hydrogen-ethanol-producing anaerobic alkalithermophilic Caloramator celere.</title>
        <authorList>
            <person name="Ciranna A."/>
            <person name="Larjo A."/>
            <person name="Kivisto A."/>
            <person name="Santala V."/>
            <person name="Roos C."/>
            <person name="Karp M."/>
        </authorList>
    </citation>
    <scope>NUCLEOTIDE SEQUENCE [LARGE SCALE GENOMIC DNA]</scope>
    <source>
        <strain evidence="2">DSM 8682</strain>
    </source>
</reference>
<keyword evidence="3" id="KW-1185">Reference proteome</keyword>
<dbReference type="AlphaFoldDB" id="R7RS76"/>
<gene>
    <name evidence="2" type="ORF">TCEL_00292</name>
</gene>
<dbReference type="Proteomes" id="UP000014923">
    <property type="component" value="Unassembled WGS sequence"/>
</dbReference>
<comment type="similarity">
    <text evidence="1">Belongs to the UPF0342 family.</text>
</comment>
<dbReference type="HOGENOM" id="CLU_140243_2_0_9"/>
<dbReference type="RefSeq" id="WP_018662150.1">
    <property type="nucleotide sequence ID" value="NZ_HF952018.1"/>
</dbReference>
<evidence type="ECO:0000256" key="1">
    <source>
        <dbReference type="HAMAP-Rule" id="MF_01526"/>
    </source>
</evidence>
<dbReference type="HAMAP" id="MF_01526">
    <property type="entry name" value="UPF0342"/>
    <property type="match status" value="1"/>
</dbReference>
<protein>
    <recommendedName>
        <fullName evidence="1">UPF0342 protein TCEL_00292</fullName>
    </recommendedName>
</protein>
<dbReference type="eggNOG" id="COG3679">
    <property type="taxonomic scope" value="Bacteria"/>
</dbReference>
<dbReference type="Gene3D" id="1.20.1500.10">
    <property type="entry name" value="YheA/YmcA-like"/>
    <property type="match status" value="1"/>
</dbReference>
<dbReference type="SUPFAM" id="SSF158622">
    <property type="entry name" value="YheA/YmcA-like"/>
    <property type="match status" value="1"/>
</dbReference>
<dbReference type="OrthoDB" id="9811402at2"/>
<accession>R7RS76</accession>
<proteinExistence type="inferred from homology"/>
<organism evidence="2 3">
    <name type="scientific">Thermobrachium celere DSM 8682</name>
    <dbReference type="NCBI Taxonomy" id="941824"/>
    <lineage>
        <taxon>Bacteria</taxon>
        <taxon>Bacillati</taxon>
        <taxon>Bacillota</taxon>
        <taxon>Clostridia</taxon>
        <taxon>Eubacteriales</taxon>
        <taxon>Clostridiaceae</taxon>
        <taxon>Thermobrachium</taxon>
    </lineage>
</organism>
<sequence length="114" mass="13610">MNIYDKAHELARLLKNSPEVLEYKKMVEKIKQNEENKKIVEDLRKKELEVYSKQLQGIQVSKEELDAINNLYSIIQFNNDIRQYLEAERRFSILWQDIIKILGDAIEIDFNPNL</sequence>
<comment type="caution">
    <text evidence="2">The sequence shown here is derived from an EMBL/GenBank/DDBJ whole genome shotgun (WGS) entry which is preliminary data.</text>
</comment>
<dbReference type="InterPro" id="IPR010368">
    <property type="entry name" value="Com_YlbF"/>
</dbReference>
<dbReference type="Pfam" id="PF06133">
    <property type="entry name" value="Com_YlbF"/>
    <property type="match status" value="1"/>
</dbReference>